<comment type="subcellular location">
    <subcellularLocation>
        <location evidence="1 13">Cell membrane</location>
        <topology evidence="1 13">Multi-pass membrane protein</topology>
    </subcellularLocation>
</comment>
<dbReference type="SUPFAM" id="SSF56024">
    <property type="entry name" value="Phospholipase D/nuclease"/>
    <property type="match status" value="2"/>
</dbReference>
<feature type="active site" evidence="13">
    <location>
        <position position="224"/>
    </location>
</feature>
<dbReference type="GO" id="GO:0032049">
    <property type="term" value="P:cardiolipin biosynthetic process"/>
    <property type="evidence" value="ECO:0007669"/>
    <property type="project" value="UniProtKB-UniRule"/>
</dbReference>
<keyword evidence="2 13" id="KW-1003">Cell membrane</keyword>
<evidence type="ECO:0000256" key="8">
    <source>
        <dbReference type="ARBA" id="ARBA00023098"/>
    </source>
</evidence>
<dbReference type="STRING" id="519424.AZF04_17665"/>
<dbReference type="Proteomes" id="UP000075806">
    <property type="component" value="Unassembled WGS sequence"/>
</dbReference>
<dbReference type="GO" id="GO:0005886">
    <property type="term" value="C:plasma membrane"/>
    <property type="evidence" value="ECO:0007669"/>
    <property type="project" value="UniProtKB-SubCell"/>
</dbReference>
<evidence type="ECO:0000259" key="15">
    <source>
        <dbReference type="PROSITE" id="PS50035"/>
    </source>
</evidence>
<evidence type="ECO:0000256" key="6">
    <source>
        <dbReference type="ARBA" id="ARBA00022737"/>
    </source>
</evidence>
<evidence type="ECO:0000256" key="14">
    <source>
        <dbReference type="NCBIfam" id="TIGR04265"/>
    </source>
</evidence>
<dbReference type="RefSeq" id="WP_061948045.1">
    <property type="nucleotide sequence ID" value="NZ_LTAO01000009.1"/>
</dbReference>
<gene>
    <name evidence="16" type="ORF">AZF04_17665</name>
</gene>
<comment type="catalytic activity">
    <reaction evidence="13">
        <text>2 a 1,2-diacyl-sn-glycero-3-phospho-(1'-sn-glycerol) = a cardiolipin + glycerol</text>
        <dbReference type="Rhea" id="RHEA:31451"/>
        <dbReference type="ChEBI" id="CHEBI:17754"/>
        <dbReference type="ChEBI" id="CHEBI:62237"/>
        <dbReference type="ChEBI" id="CHEBI:64716"/>
    </reaction>
</comment>
<feature type="domain" description="PLD phosphodiesterase" evidence="15">
    <location>
        <begin position="217"/>
        <end position="244"/>
    </location>
</feature>
<keyword evidence="7 13" id="KW-1133">Transmembrane helix</keyword>
<dbReference type="AlphaFoldDB" id="A0A161PIR5"/>
<keyword evidence="6" id="KW-0677">Repeat</keyword>
<evidence type="ECO:0000256" key="2">
    <source>
        <dbReference type="ARBA" id="ARBA00022475"/>
    </source>
</evidence>
<evidence type="ECO:0000256" key="11">
    <source>
        <dbReference type="ARBA" id="ARBA00023264"/>
    </source>
</evidence>
<dbReference type="PANTHER" id="PTHR21248">
    <property type="entry name" value="CARDIOLIPIN SYNTHASE"/>
    <property type="match status" value="1"/>
</dbReference>
<keyword evidence="9 13" id="KW-0472">Membrane</keyword>
<dbReference type="GO" id="GO:0008808">
    <property type="term" value="F:cardiolipin synthase activity"/>
    <property type="evidence" value="ECO:0007669"/>
    <property type="project" value="UniProtKB-UniRule"/>
</dbReference>
<dbReference type="PROSITE" id="PS50035">
    <property type="entry name" value="PLD"/>
    <property type="match status" value="2"/>
</dbReference>
<dbReference type="EC" id="2.7.8.-" evidence="13 14"/>
<dbReference type="InterPro" id="IPR030874">
    <property type="entry name" value="Cardiolipin_synth_Firmi"/>
</dbReference>
<keyword evidence="5 13" id="KW-0812">Transmembrane</keyword>
<dbReference type="InterPro" id="IPR022924">
    <property type="entry name" value="Cardiolipin_synthase"/>
</dbReference>
<feature type="active site" evidence="13">
    <location>
        <position position="403"/>
    </location>
</feature>
<dbReference type="NCBIfam" id="TIGR04265">
    <property type="entry name" value="bac_cardiolipin"/>
    <property type="match status" value="1"/>
</dbReference>
<evidence type="ECO:0000256" key="10">
    <source>
        <dbReference type="ARBA" id="ARBA00023209"/>
    </source>
</evidence>
<dbReference type="OrthoDB" id="9762009at2"/>
<feature type="active site" evidence="13">
    <location>
        <position position="229"/>
    </location>
</feature>
<evidence type="ECO:0000313" key="17">
    <source>
        <dbReference type="Proteomes" id="UP000075806"/>
    </source>
</evidence>
<feature type="transmembrane region" description="Helical" evidence="13">
    <location>
        <begin position="31"/>
        <end position="54"/>
    </location>
</feature>
<dbReference type="PANTHER" id="PTHR21248:SF22">
    <property type="entry name" value="PHOSPHOLIPASE D"/>
    <property type="match status" value="1"/>
</dbReference>
<dbReference type="InterPro" id="IPR025202">
    <property type="entry name" value="PLD-like_dom"/>
</dbReference>
<dbReference type="Gene3D" id="3.30.870.10">
    <property type="entry name" value="Endonuclease Chain A"/>
    <property type="match status" value="2"/>
</dbReference>
<dbReference type="SMART" id="SM00155">
    <property type="entry name" value="PLDc"/>
    <property type="match status" value="2"/>
</dbReference>
<keyword evidence="4 13" id="KW-0808">Transferase</keyword>
<comment type="function">
    <text evidence="12 13">Catalyzes the reversible phosphatidyl group transfer from one phosphatidylglycerol molecule to another to form cardiolipin (CL) (diphosphatidylglycerol) and glycerol.</text>
</comment>
<keyword evidence="11 13" id="KW-1208">Phospholipid metabolism</keyword>
<protein>
    <recommendedName>
        <fullName evidence="13 14">Cardiolipin synthase</fullName>
        <shortName evidence="13">CL synthase</shortName>
        <ecNumber evidence="13 14">2.7.8.-</ecNumber>
    </recommendedName>
</protein>
<feature type="transmembrane region" description="Helical" evidence="13">
    <location>
        <begin position="7"/>
        <end position="25"/>
    </location>
</feature>
<evidence type="ECO:0000256" key="5">
    <source>
        <dbReference type="ARBA" id="ARBA00022692"/>
    </source>
</evidence>
<keyword evidence="8 13" id="KW-0443">Lipid metabolism</keyword>
<evidence type="ECO:0000256" key="9">
    <source>
        <dbReference type="ARBA" id="ARBA00023136"/>
    </source>
</evidence>
<dbReference type="Pfam" id="PF13396">
    <property type="entry name" value="PLDc_N"/>
    <property type="match status" value="1"/>
</dbReference>
<proteinExistence type="inferred from homology"/>
<dbReference type="Pfam" id="PF13091">
    <property type="entry name" value="PLDc_2"/>
    <property type="match status" value="2"/>
</dbReference>
<evidence type="ECO:0000256" key="12">
    <source>
        <dbReference type="ARBA" id="ARBA00057569"/>
    </source>
</evidence>
<evidence type="ECO:0000256" key="7">
    <source>
        <dbReference type="ARBA" id="ARBA00022989"/>
    </source>
</evidence>
<dbReference type="FunFam" id="3.30.870.10:FF:000014">
    <property type="entry name" value="Cardiolipin synthase"/>
    <property type="match status" value="1"/>
</dbReference>
<dbReference type="CDD" id="cd09110">
    <property type="entry name" value="PLDc_CLS_1"/>
    <property type="match status" value="1"/>
</dbReference>
<evidence type="ECO:0000256" key="3">
    <source>
        <dbReference type="ARBA" id="ARBA00022516"/>
    </source>
</evidence>
<comment type="caution">
    <text evidence="16">The sequence shown here is derived from an EMBL/GenBank/DDBJ whole genome shotgun (WGS) entry which is preliminary data.</text>
</comment>
<feature type="active site" evidence="13">
    <location>
        <position position="408"/>
    </location>
</feature>
<feature type="domain" description="PLD phosphodiesterase" evidence="15">
    <location>
        <begin position="396"/>
        <end position="423"/>
    </location>
</feature>
<evidence type="ECO:0000313" key="16">
    <source>
        <dbReference type="EMBL" id="KYG33172.1"/>
    </source>
</evidence>
<comment type="similarity">
    <text evidence="13">Belongs to the phospholipase D family. Cardiolipin synthase subfamily.</text>
</comment>
<organism evidence="16 17">
    <name type="scientific">Alkalihalobacillus trypoxylicola</name>
    <dbReference type="NCBI Taxonomy" id="519424"/>
    <lineage>
        <taxon>Bacteria</taxon>
        <taxon>Bacillati</taxon>
        <taxon>Bacillota</taxon>
        <taxon>Bacilli</taxon>
        <taxon>Bacillales</taxon>
        <taxon>Bacillaceae</taxon>
        <taxon>Alkalihalobacillus</taxon>
    </lineage>
</organism>
<name>A0A161PIR5_9BACI</name>
<keyword evidence="17" id="KW-1185">Reference proteome</keyword>
<sequence length="483" mass="56202">MDIISTSVTILFVTNFFFASLLIFIERKDPAATWAWLLVLYFIPFLGFLIYLLLGQNLTRERLFYWDGIKRIGLEKAIQEQKEKLLDPDFTFKNDMVENHRDLIYMHLMNNDALLTEHNHIDIFIDGKEKFETLFRDIENAKSSIHVQYYIFKHDELGRKFIELLTKKAAEGVTVRLLYDDLGSRKLRKKHLAKFEKAGGEVAVFFPSKFTIINLRLNYRNHRKLINIDGKIGYIGGFNVGNEYLGKKAKFGYWRDTHLRVLGQSVHAIQTRFILDWNQAAKKQVIEYEERYFPELDGHNGSTALQIVSSGPDSEWEQIKNGYIKLIAQAKESILIQTPYFIPDQTLLDVIRVAALSGVDVKVMIPNKPDHPFVYWATYSYVGELLKSGAKVYIYDNGFIHAKTIIIDRSINAVGTANIDMRSFKLNFEVTAFMYDLNTSELLAQMFEDDMKLSYELTAERYENRSKWIRFKESISRLLSPIL</sequence>
<dbReference type="InterPro" id="IPR027379">
    <property type="entry name" value="CLS_N"/>
</dbReference>
<feature type="active site" evidence="13">
    <location>
        <position position="222"/>
    </location>
</feature>
<dbReference type="CDD" id="cd09112">
    <property type="entry name" value="PLDc_CLS_2"/>
    <property type="match status" value="1"/>
</dbReference>
<keyword evidence="10 13" id="KW-0594">Phospholipid biosynthesis</keyword>
<dbReference type="InterPro" id="IPR001736">
    <property type="entry name" value="PLipase_D/transphosphatidylase"/>
</dbReference>
<feature type="active site" evidence="13">
    <location>
        <position position="401"/>
    </location>
</feature>
<dbReference type="HAMAP" id="MF_01916">
    <property type="entry name" value="Cardiolipin_synth_Cls"/>
    <property type="match status" value="1"/>
</dbReference>
<dbReference type="FunFam" id="3.30.870.10:FF:000021">
    <property type="entry name" value="Cardiolipin synthase"/>
    <property type="match status" value="1"/>
</dbReference>
<reference evidence="16" key="1">
    <citation type="submission" date="2016-02" db="EMBL/GenBank/DDBJ databases">
        <title>Genome sequence of Bacillus trypoxylicola KCTC 13244(T).</title>
        <authorList>
            <person name="Jeong H."/>
            <person name="Park S.-H."/>
            <person name="Choi S.-K."/>
        </authorList>
    </citation>
    <scope>NUCLEOTIDE SEQUENCE [LARGE SCALE GENOMIC DNA]</scope>
    <source>
        <strain evidence="16">KCTC 13244</strain>
    </source>
</reference>
<keyword evidence="3 13" id="KW-0444">Lipid biosynthesis</keyword>
<accession>A0A161PIR5</accession>
<evidence type="ECO:0000256" key="1">
    <source>
        <dbReference type="ARBA" id="ARBA00004651"/>
    </source>
</evidence>
<evidence type="ECO:0000256" key="13">
    <source>
        <dbReference type="HAMAP-Rule" id="MF_01916"/>
    </source>
</evidence>
<evidence type="ECO:0000256" key="4">
    <source>
        <dbReference type="ARBA" id="ARBA00022679"/>
    </source>
</evidence>
<dbReference type="EMBL" id="LTAO01000009">
    <property type="protein sequence ID" value="KYG33172.1"/>
    <property type="molecule type" value="Genomic_DNA"/>
</dbReference>